<dbReference type="InterPro" id="IPR042099">
    <property type="entry name" value="ANL_N_sf"/>
</dbReference>
<name>A0ABU1GS04_9GAMM</name>
<proteinExistence type="inferred from homology"/>
<gene>
    <name evidence="4" type="ORF">QC825_01760</name>
</gene>
<dbReference type="PANTHER" id="PTHR43201">
    <property type="entry name" value="ACYL-COA SYNTHETASE"/>
    <property type="match status" value="1"/>
</dbReference>
<dbReference type="Proteomes" id="UP001269375">
    <property type="component" value="Unassembled WGS sequence"/>
</dbReference>
<comment type="caution">
    <text evidence="4">The sequence shown here is derived from an EMBL/GenBank/DDBJ whole genome shotgun (WGS) entry which is preliminary data.</text>
</comment>
<evidence type="ECO:0000313" key="4">
    <source>
        <dbReference type="EMBL" id="MDR5894798.1"/>
    </source>
</evidence>
<organism evidence="4 5">
    <name type="scientific">Larsenimonas suaedae</name>
    <dbReference type="NCBI Taxonomy" id="1851019"/>
    <lineage>
        <taxon>Bacteria</taxon>
        <taxon>Pseudomonadati</taxon>
        <taxon>Pseudomonadota</taxon>
        <taxon>Gammaproteobacteria</taxon>
        <taxon>Oceanospirillales</taxon>
        <taxon>Halomonadaceae</taxon>
        <taxon>Larsenimonas</taxon>
    </lineage>
</organism>
<evidence type="ECO:0000256" key="2">
    <source>
        <dbReference type="ARBA" id="ARBA00022598"/>
    </source>
</evidence>
<evidence type="ECO:0000256" key="1">
    <source>
        <dbReference type="ARBA" id="ARBA00006432"/>
    </source>
</evidence>
<protein>
    <submittedName>
        <fullName evidence="4">AMP-binding protein</fullName>
    </submittedName>
</protein>
<dbReference type="Gene3D" id="3.40.50.12780">
    <property type="entry name" value="N-terminal domain of ligase-like"/>
    <property type="match status" value="1"/>
</dbReference>
<dbReference type="EMBL" id="JARWAO010000001">
    <property type="protein sequence ID" value="MDR5894798.1"/>
    <property type="molecule type" value="Genomic_DNA"/>
</dbReference>
<accession>A0ABU1GS04</accession>
<evidence type="ECO:0000259" key="3">
    <source>
        <dbReference type="Pfam" id="PF00501"/>
    </source>
</evidence>
<dbReference type="PROSITE" id="PS00455">
    <property type="entry name" value="AMP_BINDING"/>
    <property type="match status" value="1"/>
</dbReference>
<keyword evidence="2" id="KW-0436">Ligase</keyword>
<dbReference type="InterPro" id="IPR020845">
    <property type="entry name" value="AMP-binding_CS"/>
</dbReference>
<reference evidence="4 5" key="1">
    <citation type="submission" date="2023-04" db="EMBL/GenBank/DDBJ databases">
        <title>A long-awaited taxogenomic arrangement of the family Halomonadaceae.</title>
        <authorList>
            <person name="De La Haba R."/>
            <person name="Chuvochina M."/>
            <person name="Wittouck S."/>
            <person name="Arahal D.R."/>
            <person name="Sanchez-Porro C."/>
            <person name="Hugenholtz P."/>
            <person name="Ventosa A."/>
        </authorList>
    </citation>
    <scope>NUCLEOTIDE SEQUENCE [LARGE SCALE GENOMIC DNA]</scope>
    <source>
        <strain evidence="4 5">DSM 22428</strain>
    </source>
</reference>
<dbReference type="InterPro" id="IPR000873">
    <property type="entry name" value="AMP-dep_synth/lig_dom"/>
</dbReference>
<comment type="similarity">
    <text evidence="1">Belongs to the ATP-dependent AMP-binding enzyme family.</text>
</comment>
<dbReference type="PANTHER" id="PTHR43201:SF5">
    <property type="entry name" value="MEDIUM-CHAIN ACYL-COA LIGASE ACSF2, MITOCHONDRIAL"/>
    <property type="match status" value="1"/>
</dbReference>
<feature type="domain" description="AMP-dependent synthetase/ligase" evidence="3">
    <location>
        <begin position="28"/>
        <end position="358"/>
    </location>
</feature>
<dbReference type="SUPFAM" id="SSF56801">
    <property type="entry name" value="Acetyl-CoA synthetase-like"/>
    <property type="match status" value="1"/>
</dbReference>
<sequence>MRELLERMAFRAERAANGQSLVGRLDDGRTLTLTHRALYRAVDALSGQLMQAGARHVGLMGSNSPLWLIAQLAAWQAGLPVTPIPEFFSSEQIEHVLETTGLDTLIVTSSAGDGASMPAAFDHGTRLTATLAIPAVALTGSPPEVALYTRVSRVARLPKGTCLITFTSGTTGAPKGVCLSGAHLESVIDGLDARLDGLSLKRHGVVLPMSVLLEHLAGALYALWRGAEVILDAPAHTGLHGSGGVSVPQWRAWLETRRPDSLILVPGLLGALSALIAPEHGRPNWVASLSLVAVGGGYVPTALLARAVAQGVPVAQGYGLSELGSVVCLSRPDEPQDGRVGRPLDGLDVRLDDDGQLLIHGRRMLGYLGERDSRCDAAPWPSGDLGHLAPGGHWFLSGRQGNRLILSSARNLSPEWLEAELELLPGIQRAFVFGDGLPGPLALLRVVAMSAVTNDQEALDRAIVALNARLPDYARLCGWQVLDQGDPHGPPPLTAASRELTANGRLRRAHIRARRQGVINRLTHRSFSGSSGADAVSAPSCHAFSLTLDGDRFHD</sequence>
<dbReference type="RefSeq" id="WP_251592912.1">
    <property type="nucleotide sequence ID" value="NZ_JAMLJI010000002.1"/>
</dbReference>
<dbReference type="Pfam" id="PF00501">
    <property type="entry name" value="AMP-binding"/>
    <property type="match status" value="1"/>
</dbReference>
<keyword evidence="5" id="KW-1185">Reference proteome</keyword>
<evidence type="ECO:0000313" key="5">
    <source>
        <dbReference type="Proteomes" id="UP001269375"/>
    </source>
</evidence>